<protein>
    <submittedName>
        <fullName evidence="7">Cation:H+ antiporter</fullName>
    </submittedName>
</protein>
<keyword evidence="8" id="KW-1185">Reference proteome</keyword>
<feature type="transmembrane region" description="Helical" evidence="5">
    <location>
        <begin position="210"/>
        <end position="232"/>
    </location>
</feature>
<dbReference type="InterPro" id="IPR004481">
    <property type="entry name" value="K/Na/Ca-exchanger"/>
</dbReference>
<dbReference type="Gene3D" id="1.20.1420.30">
    <property type="entry name" value="NCX, central ion-binding region"/>
    <property type="match status" value="1"/>
</dbReference>
<evidence type="ECO:0000256" key="1">
    <source>
        <dbReference type="ARBA" id="ARBA00004141"/>
    </source>
</evidence>
<evidence type="ECO:0000313" key="8">
    <source>
        <dbReference type="Proteomes" id="UP000240042"/>
    </source>
</evidence>
<dbReference type="GO" id="GO:0006874">
    <property type="term" value="P:intracellular calcium ion homeostasis"/>
    <property type="evidence" value="ECO:0007669"/>
    <property type="project" value="TreeGrafter"/>
</dbReference>
<dbReference type="GO" id="GO:0005262">
    <property type="term" value="F:calcium channel activity"/>
    <property type="evidence" value="ECO:0007669"/>
    <property type="project" value="TreeGrafter"/>
</dbReference>
<feature type="transmembrane region" description="Helical" evidence="5">
    <location>
        <begin position="238"/>
        <end position="256"/>
    </location>
</feature>
<dbReference type="EMBL" id="FOKY01000001">
    <property type="protein sequence ID" value="SFB71947.1"/>
    <property type="molecule type" value="Genomic_DNA"/>
</dbReference>
<accession>A0A1I1DAV0</accession>
<feature type="transmembrane region" description="Helical" evidence="5">
    <location>
        <begin position="39"/>
        <end position="56"/>
    </location>
</feature>
<dbReference type="InterPro" id="IPR004837">
    <property type="entry name" value="NaCa_Exmemb"/>
</dbReference>
<evidence type="ECO:0000259" key="6">
    <source>
        <dbReference type="Pfam" id="PF01699"/>
    </source>
</evidence>
<evidence type="ECO:0000256" key="2">
    <source>
        <dbReference type="ARBA" id="ARBA00022692"/>
    </source>
</evidence>
<feature type="transmembrane region" description="Helical" evidence="5">
    <location>
        <begin position="171"/>
        <end position="189"/>
    </location>
</feature>
<dbReference type="AlphaFoldDB" id="A0A1I1DAV0"/>
<dbReference type="OrthoDB" id="9794225at2"/>
<evidence type="ECO:0000256" key="5">
    <source>
        <dbReference type="SAM" id="Phobius"/>
    </source>
</evidence>
<dbReference type="Pfam" id="PF01699">
    <property type="entry name" value="Na_Ca_ex"/>
    <property type="match status" value="2"/>
</dbReference>
<feature type="transmembrane region" description="Helical" evidence="5">
    <location>
        <begin position="105"/>
        <end position="129"/>
    </location>
</feature>
<keyword evidence="2 5" id="KW-0812">Transmembrane</keyword>
<keyword evidence="3 5" id="KW-1133">Transmembrane helix</keyword>
<dbReference type="GO" id="GO:0005886">
    <property type="term" value="C:plasma membrane"/>
    <property type="evidence" value="ECO:0007669"/>
    <property type="project" value="TreeGrafter"/>
</dbReference>
<feature type="transmembrane region" description="Helical" evidence="5">
    <location>
        <begin position="311"/>
        <end position="328"/>
    </location>
</feature>
<gene>
    <name evidence="7" type="ORF">SAMN02745150_00463</name>
</gene>
<reference evidence="8" key="1">
    <citation type="submission" date="2016-10" db="EMBL/GenBank/DDBJ databases">
        <authorList>
            <person name="Varghese N."/>
            <person name="Submissions S."/>
        </authorList>
    </citation>
    <scope>NUCLEOTIDE SEQUENCE [LARGE SCALE GENOMIC DNA]</scope>
    <source>
        <strain evidence="8">ATCC 43811</strain>
    </source>
</reference>
<feature type="transmembrane region" description="Helical" evidence="5">
    <location>
        <begin position="335"/>
        <end position="355"/>
    </location>
</feature>
<organism evidence="7 8">
    <name type="scientific">Brevinema andersonii</name>
    <dbReference type="NCBI Taxonomy" id="34097"/>
    <lineage>
        <taxon>Bacteria</taxon>
        <taxon>Pseudomonadati</taxon>
        <taxon>Spirochaetota</taxon>
        <taxon>Spirochaetia</taxon>
        <taxon>Brevinematales</taxon>
        <taxon>Brevinemataceae</taxon>
        <taxon>Brevinema</taxon>
    </lineage>
</organism>
<proteinExistence type="predicted"/>
<feature type="transmembrane region" description="Helical" evidence="5">
    <location>
        <begin position="77"/>
        <end position="99"/>
    </location>
</feature>
<name>A0A1I1DAV0_BREAD</name>
<dbReference type="RefSeq" id="WP_159428138.1">
    <property type="nucleotide sequence ID" value="NZ_FOKY01000001.1"/>
</dbReference>
<evidence type="ECO:0000313" key="7">
    <source>
        <dbReference type="EMBL" id="SFB71947.1"/>
    </source>
</evidence>
<sequence>MDNFLYKIFTSDFFTSLVKFVAIIGMLFFMTFVFLWNNFFAVLIGVAITALVIFYVGERLVFYAGRLSESTGLSGAWIGFLIVAIITSIPEIVSTFTAVTHGQLGLATGGIFGSSAANISILAFVFLILRKQKIILSQASFFAMIASLIMLTLVSFIIFFHKTYDVLLNKWMVAAVIFLVYCLLMYISFSLDPDDNQKTGVELKNTLLNFVFYSISLIFLSWILVILCEQLSRIKLPYLGYTLGAHFVGTLILAVATSVPELVTAFQMVKKNMNDMALGNIFGSNVFNLMVFGAASLAGDYFFWQGVPFDVIYTIFTIYAVSLITAVLNFMKKGWVVYSIYVLVLILWIGSLLFVF</sequence>
<feature type="domain" description="Sodium/calcium exchanger membrane region" evidence="6">
    <location>
        <begin position="212"/>
        <end position="355"/>
    </location>
</feature>
<feature type="transmembrane region" description="Helical" evidence="5">
    <location>
        <begin position="277"/>
        <end position="299"/>
    </location>
</feature>
<keyword evidence="4 5" id="KW-0472">Membrane</keyword>
<dbReference type="PANTHER" id="PTHR10846">
    <property type="entry name" value="SODIUM/POTASSIUM/CALCIUM EXCHANGER"/>
    <property type="match status" value="1"/>
</dbReference>
<dbReference type="GO" id="GO:0008273">
    <property type="term" value="F:calcium, potassium:sodium antiporter activity"/>
    <property type="evidence" value="ECO:0007669"/>
    <property type="project" value="TreeGrafter"/>
</dbReference>
<dbReference type="STRING" id="34097.SAMN02745150_00463"/>
<feature type="transmembrane region" description="Helical" evidence="5">
    <location>
        <begin position="12"/>
        <end position="33"/>
    </location>
</feature>
<feature type="domain" description="Sodium/calcium exchanger membrane region" evidence="6">
    <location>
        <begin position="43"/>
        <end position="189"/>
    </location>
</feature>
<dbReference type="Proteomes" id="UP000240042">
    <property type="component" value="Unassembled WGS sequence"/>
</dbReference>
<evidence type="ECO:0000256" key="4">
    <source>
        <dbReference type="ARBA" id="ARBA00023136"/>
    </source>
</evidence>
<dbReference type="PANTHER" id="PTHR10846:SF8">
    <property type="entry name" value="INNER MEMBRANE PROTEIN YRBG"/>
    <property type="match status" value="1"/>
</dbReference>
<dbReference type="InterPro" id="IPR044880">
    <property type="entry name" value="NCX_ion-bd_dom_sf"/>
</dbReference>
<feature type="transmembrane region" description="Helical" evidence="5">
    <location>
        <begin position="141"/>
        <end position="159"/>
    </location>
</feature>
<evidence type="ECO:0000256" key="3">
    <source>
        <dbReference type="ARBA" id="ARBA00022989"/>
    </source>
</evidence>
<comment type="subcellular location">
    <subcellularLocation>
        <location evidence="1">Membrane</location>
        <topology evidence="1">Multi-pass membrane protein</topology>
    </subcellularLocation>
</comment>